<dbReference type="PROSITE" id="PS50146">
    <property type="entry name" value="DAGK"/>
    <property type="match status" value="1"/>
</dbReference>
<keyword evidence="5 6" id="KW-0067">ATP-binding</keyword>
<dbReference type="SMART" id="SM00046">
    <property type="entry name" value="DAGKc"/>
    <property type="match status" value="1"/>
</dbReference>
<dbReference type="InterPro" id="IPR037607">
    <property type="entry name" value="DGK"/>
</dbReference>
<dbReference type="Gene3D" id="3.40.50.10330">
    <property type="entry name" value="Probable inorganic polyphosphate/atp-NAD kinase, domain 1"/>
    <property type="match status" value="1"/>
</dbReference>
<dbReference type="Pfam" id="PF00609">
    <property type="entry name" value="DAGK_acc"/>
    <property type="match status" value="1"/>
</dbReference>
<evidence type="ECO:0000256" key="1">
    <source>
        <dbReference type="ARBA" id="ARBA00009280"/>
    </source>
</evidence>
<dbReference type="InterPro" id="IPR016064">
    <property type="entry name" value="NAD/diacylglycerol_kinase_sf"/>
</dbReference>
<protein>
    <recommendedName>
        <fullName evidence="6">Diacylglycerol kinase</fullName>
        <shortName evidence="6">DAG kinase</shortName>
        <ecNumber evidence="6">2.7.1.107</ecNumber>
    </recommendedName>
</protein>
<dbReference type="Pfam" id="PF00781">
    <property type="entry name" value="DAGK_cat"/>
    <property type="match status" value="1"/>
</dbReference>
<evidence type="ECO:0000313" key="10">
    <source>
        <dbReference type="RefSeq" id="XP_026191610.1"/>
    </source>
</evidence>
<dbReference type="GO" id="GO:0004143">
    <property type="term" value="F:ATP-dependent diacylglycerol kinase activity"/>
    <property type="evidence" value="ECO:0007669"/>
    <property type="project" value="UniProtKB-EC"/>
</dbReference>
<dbReference type="InterPro" id="IPR001206">
    <property type="entry name" value="Diacylglycerol_kinase_cat_dom"/>
</dbReference>
<dbReference type="InterPro" id="IPR017438">
    <property type="entry name" value="ATP-NAD_kinase_N"/>
</dbReference>
<name>A0A6P6RWU0_9EIME</name>
<dbReference type="InterPro" id="IPR000756">
    <property type="entry name" value="Diacylglycerol_kin_accessory"/>
</dbReference>
<keyword evidence="9" id="KW-1185">Reference proteome</keyword>
<reference evidence="10" key="1">
    <citation type="submission" date="2025-08" db="UniProtKB">
        <authorList>
            <consortium name="RefSeq"/>
        </authorList>
    </citation>
    <scope>IDENTIFICATION</scope>
</reference>
<comment type="catalytic activity">
    <reaction evidence="6">
        <text>a 1,2-diacyl-sn-glycerol + ATP = a 1,2-diacyl-sn-glycero-3-phosphate + ADP + H(+)</text>
        <dbReference type="Rhea" id="RHEA:10272"/>
        <dbReference type="ChEBI" id="CHEBI:15378"/>
        <dbReference type="ChEBI" id="CHEBI:17815"/>
        <dbReference type="ChEBI" id="CHEBI:30616"/>
        <dbReference type="ChEBI" id="CHEBI:58608"/>
        <dbReference type="ChEBI" id="CHEBI:456216"/>
        <dbReference type="EC" id="2.7.1.107"/>
    </reaction>
</comment>
<dbReference type="Proteomes" id="UP000515125">
    <property type="component" value="Unplaced"/>
</dbReference>
<keyword evidence="4 6" id="KW-0418">Kinase</keyword>
<evidence type="ECO:0000313" key="9">
    <source>
        <dbReference type="Proteomes" id="UP000515125"/>
    </source>
</evidence>
<accession>A0A6P6RWU0</accession>
<evidence type="ECO:0000256" key="3">
    <source>
        <dbReference type="ARBA" id="ARBA00022741"/>
    </source>
</evidence>
<dbReference type="GO" id="GO:0005524">
    <property type="term" value="F:ATP binding"/>
    <property type="evidence" value="ECO:0007669"/>
    <property type="project" value="UniProtKB-KW"/>
</dbReference>
<evidence type="ECO:0000256" key="5">
    <source>
        <dbReference type="ARBA" id="ARBA00022840"/>
    </source>
</evidence>
<gene>
    <name evidence="10" type="primary">LOC34618047</name>
</gene>
<proteinExistence type="inferred from homology"/>
<keyword evidence="3 6" id="KW-0547">Nucleotide-binding</keyword>
<comment type="similarity">
    <text evidence="1 6">Belongs to the eukaryotic diacylglycerol kinase family.</text>
</comment>
<dbReference type="GO" id="GO:0016020">
    <property type="term" value="C:membrane"/>
    <property type="evidence" value="ECO:0007669"/>
    <property type="project" value="TreeGrafter"/>
</dbReference>
<dbReference type="GeneID" id="34618047"/>
<sequence length="588" mass="63854">MLLATQGPEGPQVSREFSATQSNANPAKQAPHIEGSGGNVAAEIGSGPSAASEMTHSGGPNSKDAPLQEVWASPDEAWTQQPSGTLKPPQVRFTSSVAAKHSEAEAGVEATAPETVAAAREAPTSPASAVQLGPTAALEDFDEDSDFHYVFIFTNPSSGGNKASAFTRTGVSRLTLTEPYSAKIFIYDIREGPSGGKPGFLLLKAISARKGVHGDLRPSSAAEKDTIRILVAGGDGTVMWCLDEMKITGVDSEVCAVGVVPYGTGNDFANVFGWRPFNAANPFDASLNTLRKLVDCCMQASVVYHDLWHVCVTLRPGGHFTRINPVTRRKEVVERGRQEVKELRFTMSNYFSMGVESRIGRGFDRHRTKSRTLNKMRYGIEGLKKTLMTFTKSINQIIVGLKVNPGTPEEKVLFTTDKAVAEQQQIPLLKKTASLVVLNIPSFSGGNDIWGPSKKLALIMPNKQAQLEAKELLKVPQQMGDKNLEFVTFESVPSMGMEFLLHGRGSRLHSGEGPWEISFRPLDDKTRVYFQTDGEFFQLTQPSSVTLSHDRRVRVLTLKPQGYQEAVALVVRGRIVRPTRGGGEGACH</sequence>
<keyword evidence="2 6" id="KW-0808">Transferase</keyword>
<dbReference type="AlphaFoldDB" id="A0A6P6RWU0"/>
<dbReference type="RefSeq" id="XP_026191610.1">
    <property type="nucleotide sequence ID" value="XM_026335825.1"/>
</dbReference>
<feature type="compositionally biased region" description="Polar residues" evidence="7">
    <location>
        <begin position="15"/>
        <end position="26"/>
    </location>
</feature>
<evidence type="ECO:0000256" key="6">
    <source>
        <dbReference type="RuleBase" id="RU361128"/>
    </source>
</evidence>
<dbReference type="PANTHER" id="PTHR11255:SF121">
    <property type="entry name" value="DIACYLGLYCEROL KINASE (ATP)"/>
    <property type="match status" value="1"/>
</dbReference>
<dbReference type="PANTHER" id="PTHR11255">
    <property type="entry name" value="DIACYLGLYCEROL KINASE"/>
    <property type="match status" value="1"/>
</dbReference>
<evidence type="ECO:0000256" key="2">
    <source>
        <dbReference type="ARBA" id="ARBA00022679"/>
    </source>
</evidence>
<dbReference type="SUPFAM" id="SSF111331">
    <property type="entry name" value="NAD kinase/diacylglycerol kinase-like"/>
    <property type="match status" value="1"/>
</dbReference>
<dbReference type="GO" id="GO:0007200">
    <property type="term" value="P:phospholipase C-activating G protein-coupled receptor signaling pathway"/>
    <property type="evidence" value="ECO:0007669"/>
    <property type="project" value="InterPro"/>
</dbReference>
<organism evidence="9 10">
    <name type="scientific">Cyclospora cayetanensis</name>
    <dbReference type="NCBI Taxonomy" id="88456"/>
    <lineage>
        <taxon>Eukaryota</taxon>
        <taxon>Sar</taxon>
        <taxon>Alveolata</taxon>
        <taxon>Apicomplexa</taxon>
        <taxon>Conoidasida</taxon>
        <taxon>Coccidia</taxon>
        <taxon>Eucoccidiorida</taxon>
        <taxon>Eimeriorina</taxon>
        <taxon>Eimeriidae</taxon>
        <taxon>Cyclospora</taxon>
    </lineage>
</organism>
<feature type="region of interest" description="Disordered" evidence="7">
    <location>
        <begin position="1"/>
        <end position="70"/>
    </location>
</feature>
<dbReference type="OrthoDB" id="242257at2759"/>
<evidence type="ECO:0000259" key="8">
    <source>
        <dbReference type="PROSITE" id="PS50146"/>
    </source>
</evidence>
<evidence type="ECO:0000256" key="7">
    <source>
        <dbReference type="SAM" id="MobiDB-lite"/>
    </source>
</evidence>
<evidence type="ECO:0000256" key="4">
    <source>
        <dbReference type="ARBA" id="ARBA00022777"/>
    </source>
</evidence>
<dbReference type="SMART" id="SM00045">
    <property type="entry name" value="DAGKa"/>
    <property type="match status" value="1"/>
</dbReference>
<feature type="domain" description="DAGKc" evidence="8">
    <location>
        <begin position="145"/>
        <end position="316"/>
    </location>
</feature>
<dbReference type="EC" id="2.7.1.107" evidence="6"/>